<evidence type="ECO:0000313" key="7">
    <source>
        <dbReference type="EMBL" id="CAB4811229.1"/>
    </source>
</evidence>
<sequence>MSIVCRLDEIESGTAKKVSVDGVAVALVRIGDDVYAIGDVCSHANVSLSDGGEVWCAEKQLECPKHGSAFSLTTGLPNTFPATQPVPVFSASVINGDIHVSAKGSVS</sequence>
<organism evidence="6">
    <name type="scientific">freshwater metagenome</name>
    <dbReference type="NCBI Taxonomy" id="449393"/>
    <lineage>
        <taxon>unclassified sequences</taxon>
        <taxon>metagenomes</taxon>
        <taxon>ecological metagenomes</taxon>
    </lineage>
</organism>
<proteinExistence type="predicted"/>
<keyword evidence="3" id="KW-0408">Iron</keyword>
<evidence type="ECO:0000256" key="1">
    <source>
        <dbReference type="ARBA" id="ARBA00022714"/>
    </source>
</evidence>
<keyword evidence="2" id="KW-0479">Metal-binding</keyword>
<evidence type="ECO:0000256" key="3">
    <source>
        <dbReference type="ARBA" id="ARBA00023004"/>
    </source>
</evidence>
<dbReference type="Pfam" id="PF00355">
    <property type="entry name" value="Rieske"/>
    <property type="match status" value="1"/>
</dbReference>
<dbReference type="EMBL" id="CAFAAL010000121">
    <property type="protein sequence ID" value="CAB4811229.1"/>
    <property type="molecule type" value="Genomic_DNA"/>
</dbReference>
<dbReference type="CDD" id="cd03528">
    <property type="entry name" value="Rieske_RO_ferredoxin"/>
    <property type="match status" value="1"/>
</dbReference>
<evidence type="ECO:0000259" key="5">
    <source>
        <dbReference type="PROSITE" id="PS51296"/>
    </source>
</evidence>
<dbReference type="InterPro" id="IPR017941">
    <property type="entry name" value="Rieske_2Fe-2S"/>
</dbReference>
<evidence type="ECO:0000313" key="8">
    <source>
        <dbReference type="EMBL" id="CAB5128889.1"/>
    </source>
</evidence>
<dbReference type="Gene3D" id="2.102.10.10">
    <property type="entry name" value="Rieske [2Fe-2S] iron-sulphur domain"/>
    <property type="match status" value="1"/>
</dbReference>
<keyword evidence="1" id="KW-0001">2Fe-2S</keyword>
<dbReference type="GO" id="GO:0051537">
    <property type="term" value="F:2 iron, 2 sulfur cluster binding"/>
    <property type="evidence" value="ECO:0007669"/>
    <property type="project" value="UniProtKB-KW"/>
</dbReference>
<reference evidence="6" key="1">
    <citation type="submission" date="2020-05" db="EMBL/GenBank/DDBJ databases">
        <authorList>
            <person name="Chiriac C."/>
            <person name="Salcher M."/>
            <person name="Ghai R."/>
            <person name="Kavagutti S V."/>
        </authorList>
    </citation>
    <scope>NUCLEOTIDE SEQUENCE</scope>
</reference>
<dbReference type="PANTHER" id="PTHR21496">
    <property type="entry name" value="FERREDOXIN-RELATED"/>
    <property type="match status" value="1"/>
</dbReference>
<feature type="domain" description="Rieske" evidence="5">
    <location>
        <begin position="2"/>
        <end position="100"/>
    </location>
</feature>
<keyword evidence="4" id="KW-0411">Iron-sulfur</keyword>
<dbReference type="SUPFAM" id="SSF50022">
    <property type="entry name" value="ISP domain"/>
    <property type="match status" value="1"/>
</dbReference>
<dbReference type="PROSITE" id="PS51296">
    <property type="entry name" value="RIESKE"/>
    <property type="match status" value="1"/>
</dbReference>
<protein>
    <submittedName>
        <fullName evidence="6">Unannotated protein</fullName>
    </submittedName>
</protein>
<dbReference type="GO" id="GO:0046872">
    <property type="term" value="F:metal ion binding"/>
    <property type="evidence" value="ECO:0007669"/>
    <property type="project" value="UniProtKB-KW"/>
</dbReference>
<accession>A0A6J6H7H9</accession>
<dbReference type="EMBL" id="CAEZUK010000228">
    <property type="protein sequence ID" value="CAB4608690.1"/>
    <property type="molecule type" value="Genomic_DNA"/>
</dbReference>
<evidence type="ECO:0000256" key="2">
    <source>
        <dbReference type="ARBA" id="ARBA00022723"/>
    </source>
</evidence>
<evidence type="ECO:0000313" key="6">
    <source>
        <dbReference type="EMBL" id="CAB4608690.1"/>
    </source>
</evidence>
<evidence type="ECO:0000256" key="4">
    <source>
        <dbReference type="ARBA" id="ARBA00023014"/>
    </source>
</evidence>
<dbReference type="PANTHER" id="PTHR21496:SF23">
    <property type="entry name" value="3-PHENYLPROPIONATE_CINNAMIC ACID DIOXYGENASE FERREDOXIN SUBUNIT"/>
    <property type="match status" value="1"/>
</dbReference>
<dbReference type="AlphaFoldDB" id="A0A6J6H7H9"/>
<dbReference type="EMBL" id="CAFBRX010000131">
    <property type="protein sequence ID" value="CAB5128889.1"/>
    <property type="molecule type" value="Genomic_DNA"/>
</dbReference>
<gene>
    <name evidence="6" type="ORF">UFOPK1820_01209</name>
    <name evidence="7" type="ORF">UFOPK3004_01257</name>
    <name evidence="8" type="ORF">UFOPK4422_01197</name>
</gene>
<name>A0A6J6H7H9_9ZZZZ</name>
<dbReference type="InterPro" id="IPR036922">
    <property type="entry name" value="Rieske_2Fe-2S_sf"/>
</dbReference>